<protein>
    <recommendedName>
        <fullName evidence="1">Heterokaryon incompatibility domain-containing protein</fullName>
    </recommendedName>
</protein>
<dbReference type="PANTHER" id="PTHR24148:SF79">
    <property type="entry name" value="HETEROKARYON INCOMPATIBILITY DOMAIN-CONTAINING PROTEIN"/>
    <property type="match status" value="1"/>
</dbReference>
<gene>
    <name evidence="2" type="ORF">CC77DRAFT_1035002</name>
</gene>
<dbReference type="PANTHER" id="PTHR24148">
    <property type="entry name" value="ANKYRIN REPEAT DOMAIN-CONTAINING PROTEIN 39 HOMOLOG-RELATED"/>
    <property type="match status" value="1"/>
</dbReference>
<evidence type="ECO:0000313" key="2">
    <source>
        <dbReference type="EMBL" id="OAG15262.1"/>
    </source>
</evidence>
<dbReference type="Pfam" id="PF06985">
    <property type="entry name" value="HET"/>
    <property type="match status" value="1"/>
</dbReference>
<dbReference type="STRING" id="5599.A0A177D832"/>
<organism evidence="2 3">
    <name type="scientific">Alternaria alternata</name>
    <name type="common">Alternaria rot fungus</name>
    <name type="synonym">Torula alternata</name>
    <dbReference type="NCBI Taxonomy" id="5599"/>
    <lineage>
        <taxon>Eukaryota</taxon>
        <taxon>Fungi</taxon>
        <taxon>Dikarya</taxon>
        <taxon>Ascomycota</taxon>
        <taxon>Pezizomycotina</taxon>
        <taxon>Dothideomycetes</taxon>
        <taxon>Pleosporomycetidae</taxon>
        <taxon>Pleosporales</taxon>
        <taxon>Pleosporineae</taxon>
        <taxon>Pleosporaceae</taxon>
        <taxon>Alternaria</taxon>
        <taxon>Alternaria sect. Alternaria</taxon>
        <taxon>Alternaria alternata complex</taxon>
    </lineage>
</organism>
<evidence type="ECO:0000259" key="1">
    <source>
        <dbReference type="Pfam" id="PF06985"/>
    </source>
</evidence>
<feature type="domain" description="Heterokaryon incompatibility" evidence="1">
    <location>
        <begin position="67"/>
        <end position="252"/>
    </location>
</feature>
<dbReference type="KEGG" id="aalt:CC77DRAFT_1035002"/>
<dbReference type="AlphaFoldDB" id="A0A177D832"/>
<dbReference type="RefSeq" id="XP_018380683.1">
    <property type="nucleotide sequence ID" value="XM_018526912.1"/>
</dbReference>
<keyword evidence="3" id="KW-1185">Reference proteome</keyword>
<dbReference type="Pfam" id="PF26639">
    <property type="entry name" value="Het-6_barrel"/>
    <property type="match status" value="1"/>
</dbReference>
<evidence type="ECO:0000313" key="3">
    <source>
        <dbReference type="Proteomes" id="UP000077248"/>
    </source>
</evidence>
<accession>A0A177D832</accession>
<dbReference type="EMBL" id="KV441494">
    <property type="protein sequence ID" value="OAG15262.1"/>
    <property type="molecule type" value="Genomic_DNA"/>
</dbReference>
<sequence length="717" mass="81483">MRLRRLVRYARVTQAAKLPIAYNLKRYQYQSLPSPTCIRLLELLPTASNGVIRCSLKTTELEDAPSFKALSYTWGSSRTSIPPTSTHGGTGPKSLLTTRVNSARQHTIICDDRLVKVNSNLRDALLMLSNAVNMPHMPKTPTYYWIDFLCVNQTNIEERNAQVASMADVFKKADGVVVWLGKEDQYTQDALTTMQRISATPEGKWPLVPYTSFYNPEESPLVFATRLTFYNWLGFIVLINRPWFKRAWVIQEIALGKTALVVCGSKVFPWELLAKTLSFVKITRWYHHLRSEKLRHVKELRKQPGIYRQVLKSKLEVGISPLNLNSTRLTASLLAETNGQVVSHSSLRNLLDKHRFAESSDPRDKVYAFLGLANKSLSPFRTQPNALIPDYNLSVQEVYTETATVLMSSYKNLSWLSHVEDASQRQISNLPSWVPDLSVSPQPYPLRYRGPAHWAAAGSRHWRPAVTNMRKGLLRVQGIQLDHIDQTSLLIDESEDPSAGWASIVNLALSLDSPYPDPGATGKTPSRVEVLWRTLTTDIYNHTYPSPSETGLLFIDYILNLQIRHRLTPWSSADEFQPHHSPLSDFIYPNWRKLFELEPPDSQYKLSSYTKRLTTVVESMFNGTYSPIGLAQLQHELDQSGGRQRRLFKTRRGFMGTGARSLRVGDEVWVLYRGGLPFVLRPLPNGHYRLVGESFVYGVMHGEALKMGLLREDIVLE</sequence>
<dbReference type="InterPro" id="IPR010730">
    <property type="entry name" value="HET"/>
</dbReference>
<dbReference type="OMA" id="LWSAMYD"/>
<name>A0A177D832_ALTAL</name>
<reference evidence="2 3" key="1">
    <citation type="submission" date="2016-05" db="EMBL/GenBank/DDBJ databases">
        <title>Comparative analysis of secretome profiles of manganese(II)-oxidizing ascomycete fungi.</title>
        <authorList>
            <consortium name="DOE Joint Genome Institute"/>
            <person name="Zeiner C.A."/>
            <person name="Purvine S.O."/>
            <person name="Zink E.M."/>
            <person name="Wu S."/>
            <person name="Pasa-Tolic L."/>
            <person name="Chaput D.L."/>
            <person name="Haridas S."/>
            <person name="Grigoriev I.V."/>
            <person name="Santelli C.M."/>
            <person name="Hansel C.M."/>
        </authorList>
    </citation>
    <scope>NUCLEOTIDE SEQUENCE [LARGE SCALE GENOMIC DNA]</scope>
    <source>
        <strain evidence="2 3">SRC1lrK2f</strain>
    </source>
</reference>
<dbReference type="GeneID" id="29112506"/>
<dbReference type="VEuPathDB" id="FungiDB:CC77DRAFT_1035002"/>
<dbReference type="InterPro" id="IPR052895">
    <property type="entry name" value="HetReg/Transcr_Mod"/>
</dbReference>
<dbReference type="Proteomes" id="UP000077248">
    <property type="component" value="Unassembled WGS sequence"/>
</dbReference>
<proteinExistence type="predicted"/>